<evidence type="ECO:0000256" key="4">
    <source>
        <dbReference type="ARBA" id="ARBA00022692"/>
    </source>
</evidence>
<name>H3NJS1_9LACT</name>
<evidence type="ECO:0000256" key="6">
    <source>
        <dbReference type="ARBA" id="ARBA00023136"/>
    </source>
</evidence>
<comment type="similarity">
    <text evidence="2">Belongs to the peptide transporter carbon starvation (CstA) (TC 2.A.114) family.</text>
</comment>
<feature type="transmembrane region" description="Helical" evidence="7">
    <location>
        <begin position="127"/>
        <end position="147"/>
    </location>
</feature>
<reference evidence="9 10" key="1">
    <citation type="submission" date="2012-01" db="EMBL/GenBank/DDBJ databases">
        <title>The Genome Sequence of Facklamia languida CCUG 37842.</title>
        <authorList>
            <consortium name="The Broad Institute Genome Sequencing Platform"/>
            <person name="Earl A."/>
            <person name="Ward D."/>
            <person name="Feldgarden M."/>
            <person name="Gevers D."/>
            <person name="Huys G."/>
            <person name="Young S.K."/>
            <person name="Zeng Q."/>
            <person name="Gargeya S."/>
            <person name="Fitzgerald M."/>
            <person name="Haas B."/>
            <person name="Abouelleil A."/>
            <person name="Alvarado L."/>
            <person name="Arachchi H.M."/>
            <person name="Berlin A."/>
            <person name="Chapman S.B."/>
            <person name="Gearin G."/>
            <person name="Goldberg J."/>
            <person name="Griggs A."/>
            <person name="Gujja S."/>
            <person name="Hansen M."/>
            <person name="Heiman D."/>
            <person name="Howarth C."/>
            <person name="Larimer J."/>
            <person name="Lui A."/>
            <person name="MacDonald P.J.P."/>
            <person name="McCowen C."/>
            <person name="Montmayeur A."/>
            <person name="Murphy C."/>
            <person name="Neiman D."/>
            <person name="Pearson M."/>
            <person name="Priest M."/>
            <person name="Roberts A."/>
            <person name="Saif S."/>
            <person name="Shea T."/>
            <person name="Sisk P."/>
            <person name="Stolte C."/>
            <person name="Sykes S."/>
            <person name="Wortman J."/>
            <person name="Nusbaum C."/>
            <person name="Birren B."/>
        </authorList>
    </citation>
    <scope>NUCLEOTIDE SEQUENCE [LARGE SCALE GENOMIC DNA]</scope>
    <source>
        <strain evidence="9 10">CCUG 37842</strain>
    </source>
</reference>
<feature type="transmembrane region" description="Helical" evidence="7">
    <location>
        <begin position="188"/>
        <end position="209"/>
    </location>
</feature>
<feature type="transmembrane region" description="Helical" evidence="7">
    <location>
        <begin position="415"/>
        <end position="434"/>
    </location>
</feature>
<dbReference type="InterPro" id="IPR051605">
    <property type="entry name" value="CstA"/>
</dbReference>
<evidence type="ECO:0000259" key="8">
    <source>
        <dbReference type="Pfam" id="PF02554"/>
    </source>
</evidence>
<keyword evidence="3" id="KW-1003">Cell membrane</keyword>
<feature type="transmembrane region" description="Helical" evidence="7">
    <location>
        <begin position="159"/>
        <end position="181"/>
    </location>
</feature>
<feature type="transmembrane region" description="Helical" evidence="7">
    <location>
        <begin position="84"/>
        <end position="106"/>
    </location>
</feature>
<evidence type="ECO:0000313" key="9">
    <source>
        <dbReference type="EMBL" id="EHR36884.1"/>
    </source>
</evidence>
<dbReference type="PATRIC" id="fig|883113.3.peg.1104"/>
<dbReference type="GO" id="GO:0009267">
    <property type="term" value="P:cellular response to starvation"/>
    <property type="evidence" value="ECO:0007669"/>
    <property type="project" value="InterPro"/>
</dbReference>
<sequence>MKMISLLGGIGLLIIGYVIYGRFIEANFQIEPDRKTPAEVLRDNMDFVPMPRWKNAIIELLNIAGTGPIFGPIMGALYGPVAYVWIVIGCIFGGAVHDYMIGMISLRNNGAHLPELTSKYIGKPVKHVVNIFAIILLLLVGTVFVISPANLISNFTPSWLSVGMITGLIFIYYFVSTFLPIDKTMGKIYPIFGAILIVSTVAIGIMLLFQGKPLPELTSANLYLENVNGTPIFPALFFTVSCGALSGFHATQSPMVARTMKSEKGGRPVFYGMMIGEGVIAMIWAAASMTLFDGQTLSQLIAQGTPSAVVNQVSYMLLGSVFGFLAILGVIVLPISSGLSAFRSLRNIVAEYIHLPQNKIRNVLILTIPIFVISFILTLMDFNALWRYFNWANQVTAVISLFVSTRYLRLKGRNFMVTLIPGIFMLYACVVYILSEPIGLNLGLTPLCYGLSLAVSLGLLGLLYYTGSHKIQELPSDSPLLNDHLPITTPNT</sequence>
<dbReference type="PANTHER" id="PTHR30252:SF4">
    <property type="entry name" value="CARBON STARVATION"/>
    <property type="match status" value="1"/>
</dbReference>
<dbReference type="PANTHER" id="PTHR30252">
    <property type="entry name" value="INNER MEMBRANE PEPTIDE TRANSPORTER"/>
    <property type="match status" value="1"/>
</dbReference>
<dbReference type="eggNOG" id="COG1966">
    <property type="taxonomic scope" value="Bacteria"/>
</dbReference>
<keyword evidence="5 7" id="KW-1133">Transmembrane helix</keyword>
<gene>
    <name evidence="9" type="ORF">HMPREF9708_01110</name>
</gene>
<feature type="transmembrane region" description="Helical" evidence="7">
    <location>
        <begin position="363"/>
        <end position="382"/>
    </location>
</feature>
<keyword evidence="6 7" id="KW-0472">Membrane</keyword>
<keyword evidence="4 7" id="KW-0812">Transmembrane</keyword>
<evidence type="ECO:0000256" key="5">
    <source>
        <dbReference type="ARBA" id="ARBA00022989"/>
    </source>
</evidence>
<dbReference type="GO" id="GO:0005886">
    <property type="term" value="C:plasma membrane"/>
    <property type="evidence" value="ECO:0007669"/>
    <property type="project" value="UniProtKB-SubCell"/>
</dbReference>
<dbReference type="HOGENOM" id="CLU_010531_3_1_9"/>
<accession>H3NJS1</accession>
<comment type="caution">
    <text evidence="9">The sequence shown here is derived from an EMBL/GenBank/DDBJ whole genome shotgun (WGS) entry which is preliminary data.</text>
</comment>
<feature type="transmembrane region" description="Helical" evidence="7">
    <location>
        <begin position="312"/>
        <end position="342"/>
    </location>
</feature>
<feature type="transmembrane region" description="Helical" evidence="7">
    <location>
        <begin position="60"/>
        <end position="78"/>
    </location>
</feature>
<organism evidence="9 10">
    <name type="scientific">Facklamia languida CCUG 37842</name>
    <dbReference type="NCBI Taxonomy" id="883113"/>
    <lineage>
        <taxon>Bacteria</taxon>
        <taxon>Bacillati</taxon>
        <taxon>Bacillota</taxon>
        <taxon>Bacilli</taxon>
        <taxon>Lactobacillales</taxon>
        <taxon>Aerococcaceae</taxon>
        <taxon>Facklamia</taxon>
    </lineage>
</organism>
<feature type="domain" description="CstA N-terminal" evidence="8">
    <location>
        <begin position="7"/>
        <end position="170"/>
    </location>
</feature>
<evidence type="ECO:0000313" key="10">
    <source>
        <dbReference type="Proteomes" id="UP000006190"/>
    </source>
</evidence>
<dbReference type="AlphaFoldDB" id="H3NJS1"/>
<evidence type="ECO:0000256" key="2">
    <source>
        <dbReference type="ARBA" id="ARBA00007755"/>
    </source>
</evidence>
<feature type="transmembrane region" description="Helical" evidence="7">
    <location>
        <begin position="6"/>
        <end position="24"/>
    </location>
</feature>
<dbReference type="EMBL" id="AGEG01000013">
    <property type="protein sequence ID" value="EHR36884.1"/>
    <property type="molecule type" value="Genomic_DNA"/>
</dbReference>
<dbReference type="Pfam" id="PF02554">
    <property type="entry name" value="CstA"/>
    <property type="match status" value="1"/>
</dbReference>
<dbReference type="STRING" id="883113.HMPREF9708_01110"/>
<protein>
    <recommendedName>
        <fullName evidence="8">CstA N-terminal domain-containing protein</fullName>
    </recommendedName>
</protein>
<evidence type="ECO:0000256" key="7">
    <source>
        <dbReference type="SAM" id="Phobius"/>
    </source>
</evidence>
<feature type="transmembrane region" description="Helical" evidence="7">
    <location>
        <begin position="269"/>
        <end position="292"/>
    </location>
</feature>
<evidence type="ECO:0000256" key="3">
    <source>
        <dbReference type="ARBA" id="ARBA00022475"/>
    </source>
</evidence>
<keyword evidence="10" id="KW-1185">Reference proteome</keyword>
<dbReference type="InterPro" id="IPR003706">
    <property type="entry name" value="CstA_N"/>
</dbReference>
<feature type="transmembrane region" description="Helical" evidence="7">
    <location>
        <begin position="440"/>
        <end position="465"/>
    </location>
</feature>
<feature type="transmembrane region" description="Helical" evidence="7">
    <location>
        <begin position="388"/>
        <end position="408"/>
    </location>
</feature>
<comment type="subcellular location">
    <subcellularLocation>
        <location evidence="1">Cell membrane</location>
        <topology evidence="1">Multi-pass membrane protein</topology>
    </subcellularLocation>
</comment>
<feature type="transmembrane region" description="Helical" evidence="7">
    <location>
        <begin position="229"/>
        <end position="248"/>
    </location>
</feature>
<dbReference type="Proteomes" id="UP000006190">
    <property type="component" value="Unassembled WGS sequence"/>
</dbReference>
<evidence type="ECO:0000256" key="1">
    <source>
        <dbReference type="ARBA" id="ARBA00004651"/>
    </source>
</evidence>
<proteinExistence type="inferred from homology"/>